<accession>A0A8X6MWT0</accession>
<dbReference type="AlphaFoldDB" id="A0A8X6MWT0"/>
<dbReference type="Proteomes" id="UP000887013">
    <property type="component" value="Unassembled WGS sequence"/>
</dbReference>
<gene>
    <name evidence="1" type="ORF">NPIL_172561</name>
</gene>
<evidence type="ECO:0000313" key="1">
    <source>
        <dbReference type="EMBL" id="GFS81583.1"/>
    </source>
</evidence>
<comment type="caution">
    <text evidence="1">The sequence shown here is derived from an EMBL/GenBank/DDBJ whole genome shotgun (WGS) entry which is preliminary data.</text>
</comment>
<keyword evidence="2" id="KW-1185">Reference proteome</keyword>
<sequence>MFRNRSDLKGIAESFYFHWNTIYPMDSADHRYRRGSNYLSPAKSCPHWLLNLLIVREHYPAIARALSALSFPNWAFHNEVFKAFTAGGNLGLLFLHL</sequence>
<organism evidence="1 2">
    <name type="scientific">Nephila pilipes</name>
    <name type="common">Giant wood spider</name>
    <name type="synonym">Nephila maculata</name>
    <dbReference type="NCBI Taxonomy" id="299642"/>
    <lineage>
        <taxon>Eukaryota</taxon>
        <taxon>Metazoa</taxon>
        <taxon>Ecdysozoa</taxon>
        <taxon>Arthropoda</taxon>
        <taxon>Chelicerata</taxon>
        <taxon>Arachnida</taxon>
        <taxon>Araneae</taxon>
        <taxon>Araneomorphae</taxon>
        <taxon>Entelegynae</taxon>
        <taxon>Araneoidea</taxon>
        <taxon>Nephilidae</taxon>
        <taxon>Nephila</taxon>
    </lineage>
</organism>
<protein>
    <submittedName>
        <fullName evidence="1">Uncharacterized protein</fullName>
    </submittedName>
</protein>
<dbReference type="EMBL" id="BMAW01003025">
    <property type="protein sequence ID" value="GFS81583.1"/>
    <property type="molecule type" value="Genomic_DNA"/>
</dbReference>
<reference evidence="1" key="1">
    <citation type="submission" date="2020-08" db="EMBL/GenBank/DDBJ databases">
        <title>Multicomponent nature underlies the extraordinary mechanical properties of spider dragline silk.</title>
        <authorList>
            <person name="Kono N."/>
            <person name="Nakamura H."/>
            <person name="Mori M."/>
            <person name="Yoshida Y."/>
            <person name="Ohtoshi R."/>
            <person name="Malay A.D."/>
            <person name="Moran D.A.P."/>
            <person name="Tomita M."/>
            <person name="Numata K."/>
            <person name="Arakawa K."/>
        </authorList>
    </citation>
    <scope>NUCLEOTIDE SEQUENCE</scope>
</reference>
<proteinExistence type="predicted"/>
<evidence type="ECO:0000313" key="2">
    <source>
        <dbReference type="Proteomes" id="UP000887013"/>
    </source>
</evidence>
<name>A0A8X6MWT0_NEPPI</name>